<dbReference type="CDD" id="cd17745">
    <property type="entry name" value="BRCT_p53bp1_rpt1"/>
    <property type="match status" value="1"/>
</dbReference>
<feature type="region of interest" description="Disordered" evidence="4">
    <location>
        <begin position="59"/>
        <end position="116"/>
    </location>
</feature>
<comment type="subcellular location">
    <subcellularLocation>
        <location evidence="1">Nucleus</location>
    </subcellularLocation>
</comment>
<feature type="compositionally biased region" description="Basic residues" evidence="4">
    <location>
        <begin position="64"/>
        <end position="75"/>
    </location>
</feature>
<dbReference type="Gene3D" id="2.30.30.140">
    <property type="match status" value="1"/>
</dbReference>
<dbReference type="PANTHER" id="PTHR15321:SF3">
    <property type="entry name" value="TP53-BINDING PROTEIN 1"/>
    <property type="match status" value="1"/>
</dbReference>
<dbReference type="CDD" id="cd17724">
    <property type="entry name" value="BRCT_p53bp1_rpt2"/>
    <property type="match status" value="1"/>
</dbReference>
<dbReference type="InterPro" id="IPR041297">
    <property type="entry name" value="Crb2_Tudor"/>
</dbReference>
<feature type="domain" description="BRCT" evidence="5">
    <location>
        <begin position="361"/>
        <end position="470"/>
    </location>
</feature>
<dbReference type="GeneID" id="54457374"/>
<keyword evidence="3" id="KW-0539">Nucleus</keyword>
<feature type="region of interest" description="Disordered" evidence="4">
    <location>
        <begin position="1"/>
        <end position="47"/>
    </location>
</feature>
<evidence type="ECO:0000256" key="3">
    <source>
        <dbReference type="ARBA" id="ARBA00023242"/>
    </source>
</evidence>
<dbReference type="InterPro" id="IPR047250">
    <property type="entry name" value="BRCT_p53bp1-like_rpt2"/>
</dbReference>
<organism evidence="6">
    <name type="scientific">Mytilinidion resinicola</name>
    <dbReference type="NCBI Taxonomy" id="574789"/>
    <lineage>
        <taxon>Eukaryota</taxon>
        <taxon>Fungi</taxon>
        <taxon>Dikarya</taxon>
        <taxon>Ascomycota</taxon>
        <taxon>Pezizomycotina</taxon>
        <taxon>Dothideomycetes</taxon>
        <taxon>Pleosporomycetidae</taxon>
        <taxon>Mytilinidiales</taxon>
        <taxon>Mytilinidiaceae</taxon>
        <taxon>Mytilinidion</taxon>
    </lineage>
</organism>
<dbReference type="SUPFAM" id="SSF52113">
    <property type="entry name" value="BRCT domain"/>
    <property type="match status" value="1"/>
</dbReference>
<dbReference type="GO" id="GO:0000077">
    <property type="term" value="P:DNA damage checkpoint signaling"/>
    <property type="evidence" value="ECO:0007669"/>
    <property type="project" value="TreeGrafter"/>
</dbReference>
<dbReference type="PROSITE" id="PS50172">
    <property type="entry name" value="BRCT"/>
    <property type="match status" value="1"/>
</dbReference>
<dbReference type="InterPro" id="IPR001357">
    <property type="entry name" value="BRCT_dom"/>
</dbReference>
<reference evidence="8" key="3">
    <citation type="submission" date="2025-04" db="UniProtKB">
        <authorList>
            <consortium name="RefSeq"/>
        </authorList>
    </citation>
    <scope>IDENTIFICATION</scope>
    <source>
        <strain evidence="8">CBS 304.34</strain>
    </source>
</reference>
<accession>A0A6A6Z8M4</accession>
<name>A0A6A6Z8M4_9PEZI</name>
<evidence type="ECO:0000313" key="7">
    <source>
        <dbReference type="Proteomes" id="UP000504636"/>
    </source>
</evidence>
<dbReference type="AlphaFoldDB" id="A0A6A6Z8M4"/>
<feature type="region of interest" description="Disordered" evidence="4">
    <location>
        <begin position="323"/>
        <end position="345"/>
    </location>
</feature>
<dbReference type="PANTHER" id="PTHR15321">
    <property type="entry name" value="TUMOR SUPPRESSOR P53-BINDING PROTEIN 1"/>
    <property type="match status" value="1"/>
</dbReference>
<reference evidence="8" key="2">
    <citation type="submission" date="2020-04" db="EMBL/GenBank/DDBJ databases">
        <authorList>
            <consortium name="NCBI Genome Project"/>
        </authorList>
    </citation>
    <scope>NUCLEOTIDE SEQUENCE</scope>
    <source>
        <strain evidence="8">CBS 304.34</strain>
    </source>
</reference>
<dbReference type="Gene3D" id="3.40.50.10190">
    <property type="entry name" value="BRCT domain"/>
    <property type="match status" value="1"/>
</dbReference>
<gene>
    <name evidence="6 8" type="ORF">BDZ99DRAFT_407481</name>
</gene>
<keyword evidence="7" id="KW-1185">Reference proteome</keyword>
<evidence type="ECO:0000313" key="6">
    <source>
        <dbReference type="EMBL" id="KAF2816557.1"/>
    </source>
</evidence>
<keyword evidence="2" id="KW-0227">DNA damage</keyword>
<sequence>MTYPEDEAHESPGEPQPKGTPKSTPQQVQDGAVETPPSIRRRETAGALAAAAAREAVRFGKPAIPKKGKLTRPSKKIGTPTSGVQRLASNMSKANVASRRSEIPETPGVSSVEKRAVKPLSESQVWEVQDSIEQMDVGVLHEDSDDTEGPTLAEPEAEDMEEANNILLAPNRVFALFRGNDTKYYPATCLGPADGTHWRVRFDDGSVDTMLATENFRNLDLRIGDQLKVDLPDMRKHIYVVVGFKDKTHANEEDWPLTDRFGHRTVALKTKPREGEPKVKPKMSKTVDVPVTSIYITQTMWKNFKDRHYKHASGLSATFDRRFQTPSNTSIPGTPLSRSRRDPVNALTTSIHRASPVASHCATGVFTNMAFALSFSHDDSERDAISALIINNGGRVFEDGFETLFQPSDGALALTTEATSLGFVALVSETHSRRTKYFQALALNLPCLAARWVRDCVATSSVVAFGRYLLPAGVSAFLGGAVRSRTMTLFDPAGPEGRFDEVIKRRERPFRGAMVVFVSGRAKKGEKRGKTYAFLCRALGAEKTVVVRDIDAARAFLARETEEDADEGIYDWVIVDGEKRSKLESLLFSRAEKRKRDRDASEDQSMVGTGLVAGRGVKVAGDEFVVQSLILGALCEG</sequence>
<reference evidence="6 8" key="1">
    <citation type="journal article" date="2020" name="Stud. Mycol.">
        <title>101 Dothideomycetes genomes: a test case for predicting lifestyles and emergence of pathogens.</title>
        <authorList>
            <person name="Haridas S."/>
            <person name="Albert R."/>
            <person name="Binder M."/>
            <person name="Bloem J."/>
            <person name="Labutti K."/>
            <person name="Salamov A."/>
            <person name="Andreopoulos B."/>
            <person name="Baker S."/>
            <person name="Barry K."/>
            <person name="Bills G."/>
            <person name="Bluhm B."/>
            <person name="Cannon C."/>
            <person name="Castanera R."/>
            <person name="Culley D."/>
            <person name="Daum C."/>
            <person name="Ezra D."/>
            <person name="Gonzalez J."/>
            <person name="Henrissat B."/>
            <person name="Kuo A."/>
            <person name="Liang C."/>
            <person name="Lipzen A."/>
            <person name="Lutzoni F."/>
            <person name="Magnuson J."/>
            <person name="Mondo S."/>
            <person name="Nolan M."/>
            <person name="Ohm R."/>
            <person name="Pangilinan J."/>
            <person name="Park H.-J."/>
            <person name="Ramirez L."/>
            <person name="Alfaro M."/>
            <person name="Sun H."/>
            <person name="Tritt A."/>
            <person name="Yoshinaga Y."/>
            <person name="Zwiers L.-H."/>
            <person name="Turgeon B."/>
            <person name="Goodwin S."/>
            <person name="Spatafora J."/>
            <person name="Crous P."/>
            <person name="Grigoriev I."/>
        </authorList>
    </citation>
    <scope>NUCLEOTIDE SEQUENCE</scope>
    <source>
        <strain evidence="6 8">CBS 304.34</strain>
    </source>
</reference>
<evidence type="ECO:0000313" key="8">
    <source>
        <dbReference type="RefSeq" id="XP_033583521.1"/>
    </source>
</evidence>
<dbReference type="InterPro" id="IPR047249">
    <property type="entry name" value="BRCT_p53bp1-like_rpt1"/>
</dbReference>
<dbReference type="RefSeq" id="XP_033583521.1">
    <property type="nucleotide sequence ID" value="XM_033716481.1"/>
</dbReference>
<dbReference type="Pfam" id="PF00533">
    <property type="entry name" value="BRCT"/>
    <property type="match status" value="1"/>
</dbReference>
<evidence type="ECO:0000256" key="1">
    <source>
        <dbReference type="ARBA" id="ARBA00004123"/>
    </source>
</evidence>
<feature type="compositionally biased region" description="Polar residues" evidence="4">
    <location>
        <begin position="79"/>
        <end position="95"/>
    </location>
</feature>
<dbReference type="Pfam" id="PF18115">
    <property type="entry name" value="Tudor_3"/>
    <property type="match status" value="1"/>
</dbReference>
<dbReference type="InterPro" id="IPR036420">
    <property type="entry name" value="BRCT_dom_sf"/>
</dbReference>
<evidence type="ECO:0000259" key="5">
    <source>
        <dbReference type="PROSITE" id="PS50172"/>
    </source>
</evidence>
<dbReference type="GO" id="GO:0042393">
    <property type="term" value="F:histone binding"/>
    <property type="evidence" value="ECO:0007669"/>
    <property type="project" value="TreeGrafter"/>
</dbReference>
<proteinExistence type="predicted"/>
<evidence type="ECO:0000256" key="2">
    <source>
        <dbReference type="ARBA" id="ARBA00022763"/>
    </source>
</evidence>
<dbReference type="EMBL" id="MU003693">
    <property type="protein sequence ID" value="KAF2816557.1"/>
    <property type="molecule type" value="Genomic_DNA"/>
</dbReference>
<dbReference type="SMART" id="SM00292">
    <property type="entry name" value="BRCT"/>
    <property type="match status" value="1"/>
</dbReference>
<protein>
    <recommendedName>
        <fullName evidence="5">BRCT domain-containing protein</fullName>
    </recommendedName>
</protein>
<dbReference type="GO" id="GO:0005634">
    <property type="term" value="C:nucleus"/>
    <property type="evidence" value="ECO:0007669"/>
    <property type="project" value="UniProtKB-SubCell"/>
</dbReference>
<dbReference type="Proteomes" id="UP000504636">
    <property type="component" value="Unplaced"/>
</dbReference>
<dbReference type="GO" id="GO:0045944">
    <property type="term" value="P:positive regulation of transcription by RNA polymerase II"/>
    <property type="evidence" value="ECO:0007669"/>
    <property type="project" value="TreeGrafter"/>
</dbReference>
<dbReference type="OrthoDB" id="129353at2759"/>
<dbReference type="InterPro" id="IPR047252">
    <property type="entry name" value="TP53BP1-like"/>
</dbReference>
<evidence type="ECO:0000256" key="4">
    <source>
        <dbReference type="SAM" id="MobiDB-lite"/>
    </source>
</evidence>